<organism evidence="2 3">
    <name type="scientific">Corynebacterium mastitidis</name>
    <dbReference type="NCBI Taxonomy" id="161890"/>
    <lineage>
        <taxon>Bacteria</taxon>
        <taxon>Bacillati</taxon>
        <taxon>Actinomycetota</taxon>
        <taxon>Actinomycetes</taxon>
        <taxon>Mycobacteriales</taxon>
        <taxon>Corynebacteriaceae</taxon>
        <taxon>Corynebacterium</taxon>
    </lineage>
</organism>
<name>A0ABU8NXQ7_9CORY</name>
<accession>A0ABU8NXQ7</accession>
<feature type="region of interest" description="Disordered" evidence="1">
    <location>
        <begin position="1"/>
        <end position="69"/>
    </location>
</feature>
<keyword evidence="3" id="KW-1185">Reference proteome</keyword>
<reference evidence="2 3" key="1">
    <citation type="submission" date="2024-02" db="EMBL/GenBank/DDBJ databases">
        <title>Whole genome sequencing and characterization of Corynebacterium isolated from the ocular surface of dry eye disease sufferers.</title>
        <authorList>
            <person name="Naqvi M."/>
        </authorList>
    </citation>
    <scope>NUCLEOTIDE SEQUENCE [LARGE SCALE GENOMIC DNA]</scope>
    <source>
        <strain evidence="2 3">PCRF</strain>
    </source>
</reference>
<feature type="compositionally biased region" description="Basic and acidic residues" evidence="1">
    <location>
        <begin position="9"/>
        <end position="30"/>
    </location>
</feature>
<feature type="compositionally biased region" description="Basic and acidic residues" evidence="1">
    <location>
        <begin position="42"/>
        <end position="58"/>
    </location>
</feature>
<sequence>MLEFEVALEESRRDMERRDQQRQEAGDKAMRTQAPRYGTRMEAADIHAEPRVRTHGREYGPVQGVLKRN</sequence>
<dbReference type="Proteomes" id="UP001359781">
    <property type="component" value="Unassembled WGS sequence"/>
</dbReference>
<comment type="caution">
    <text evidence="2">The sequence shown here is derived from an EMBL/GenBank/DDBJ whole genome shotgun (WGS) entry which is preliminary data.</text>
</comment>
<evidence type="ECO:0000313" key="2">
    <source>
        <dbReference type="EMBL" id="MEJ4099567.1"/>
    </source>
</evidence>
<dbReference type="EMBL" id="JBAHVJ010000004">
    <property type="protein sequence ID" value="MEJ4099567.1"/>
    <property type="molecule type" value="Genomic_DNA"/>
</dbReference>
<protein>
    <submittedName>
        <fullName evidence="2">Uncharacterized protein</fullName>
    </submittedName>
</protein>
<evidence type="ECO:0000313" key="3">
    <source>
        <dbReference type="Proteomes" id="UP001359781"/>
    </source>
</evidence>
<evidence type="ECO:0000256" key="1">
    <source>
        <dbReference type="SAM" id="MobiDB-lite"/>
    </source>
</evidence>
<dbReference type="RefSeq" id="WP_337889983.1">
    <property type="nucleotide sequence ID" value="NZ_JBAHVI010000004.1"/>
</dbReference>
<proteinExistence type="predicted"/>
<gene>
    <name evidence="2" type="ORF">V5S96_04200</name>
</gene>